<dbReference type="KEGG" id="thf:MA03_05405"/>
<protein>
    <recommendedName>
        <fullName evidence="3">Polymer-forming cytoskeletal protein</fullName>
    </recommendedName>
</protein>
<name>A0A0F7FI18_9CREN</name>
<keyword evidence="2" id="KW-1185">Reference proteome</keyword>
<evidence type="ECO:0000313" key="2">
    <source>
        <dbReference type="Proteomes" id="UP000067434"/>
    </source>
</evidence>
<dbReference type="PATRIC" id="fig|1550241.5.peg.1136"/>
<dbReference type="GeneID" id="25401646"/>
<dbReference type="STRING" id="1550241.MA03_05405"/>
<evidence type="ECO:0008006" key="3">
    <source>
        <dbReference type="Google" id="ProtNLM"/>
    </source>
</evidence>
<reference evidence="1 2" key="1">
    <citation type="journal article" date="2015" name="Stand. Genomic Sci.">
        <title>Complete genome sequence of and proposal of Thermofilum uzonense sp. nov. a novel hyperthermophilic crenarchaeon and emended description of the genus Thermofilum.</title>
        <authorList>
            <person name="Toshchakov S.V."/>
            <person name="Korzhenkov A.A."/>
            <person name="Samarov N.I."/>
            <person name="Mazunin I.O."/>
            <person name="Mozhey O.I."/>
            <person name="Shmyr I.S."/>
            <person name="Derbikova K.S."/>
            <person name="Taranov E.A."/>
            <person name="Dominova I.N."/>
            <person name="Bonch-Osmolovskaya E.A."/>
            <person name="Patrushev M.V."/>
            <person name="Podosokorskaya O.A."/>
            <person name="Kublanov I.V."/>
        </authorList>
    </citation>
    <scope>NUCLEOTIDE SEQUENCE [LARGE SCALE GENOMIC DNA]</scope>
    <source>
        <strain evidence="1 2">1807-2</strain>
    </source>
</reference>
<gene>
    <name evidence="1" type="ORF">MA03_05405</name>
</gene>
<dbReference type="Proteomes" id="UP000067434">
    <property type="component" value="Chromosome"/>
</dbReference>
<dbReference type="AlphaFoldDB" id="A0A0F7FI18"/>
<sequence length="227" mass="23780">MSELFDSYESALSGKKRRGSLSISGAGKANGGYYQEIKISGAGKVEGDVESERVSVAGSAVFSGNVVAVEAKLAGAVKVLGSLKAKRVSSAGALKVMGCLEAEEALLTGGISIGCLTFTFARIEGGIRILGKTEGEHLVLNLSDESKVGEVSVKKLEVKTAEKYGVVKLIKLLSGGDVPVLEASKIDAEEVTIYNVTVKAPVRARRIILRGKARIEGEVQGEVIQEK</sequence>
<organism evidence="1 2">
    <name type="scientific">Infirmifilum uzonense</name>
    <dbReference type="NCBI Taxonomy" id="1550241"/>
    <lineage>
        <taxon>Archaea</taxon>
        <taxon>Thermoproteota</taxon>
        <taxon>Thermoprotei</taxon>
        <taxon>Thermofilales</taxon>
        <taxon>Thermofilaceae</taxon>
        <taxon>Infirmifilum</taxon>
    </lineage>
</organism>
<evidence type="ECO:0000313" key="1">
    <source>
        <dbReference type="EMBL" id="AKG38817.1"/>
    </source>
</evidence>
<proteinExistence type="predicted"/>
<dbReference type="EMBL" id="CP009961">
    <property type="protein sequence ID" value="AKG38817.1"/>
    <property type="molecule type" value="Genomic_DNA"/>
</dbReference>
<dbReference type="RefSeq" id="WP_052884294.1">
    <property type="nucleotide sequence ID" value="NZ_CP009961.1"/>
</dbReference>
<dbReference type="HOGENOM" id="CLU_106161_0_0_2"/>
<accession>A0A0F7FI18</accession>